<feature type="transmembrane region" description="Helical" evidence="8">
    <location>
        <begin position="338"/>
        <end position="357"/>
    </location>
</feature>
<evidence type="ECO:0000256" key="5">
    <source>
        <dbReference type="ARBA" id="ARBA00022989"/>
    </source>
</evidence>
<dbReference type="PANTHER" id="PTHR10766">
    <property type="entry name" value="TRANSMEMBRANE 9 SUPERFAMILY PROTEIN"/>
    <property type="match status" value="1"/>
</dbReference>
<dbReference type="AlphaFoldDB" id="A0A1X7V7W9"/>
<keyword evidence="4 8" id="KW-0732">Signal</keyword>
<comment type="subcellular location">
    <subcellularLocation>
        <location evidence="1">Cytoplasmic vesicle</location>
        <location evidence="1">Autophagosome membrane</location>
        <topology evidence="1">Multi-pass membrane protein</topology>
    </subcellularLocation>
</comment>
<comment type="function">
    <text evidence="7">Plays an essential role in autophagy.</text>
</comment>
<feature type="chain" id="PRO_5010755178" description="Transmembrane 9 superfamily member" evidence="8">
    <location>
        <begin position="34"/>
        <end position="598"/>
    </location>
</feature>
<dbReference type="eggNOG" id="KOG1277">
    <property type="taxonomic scope" value="Eukaryota"/>
</dbReference>
<evidence type="ECO:0000256" key="4">
    <source>
        <dbReference type="ARBA" id="ARBA00022729"/>
    </source>
</evidence>
<feature type="transmembrane region" description="Helical" evidence="8">
    <location>
        <begin position="230"/>
        <end position="254"/>
    </location>
</feature>
<feature type="signal peptide" evidence="8">
    <location>
        <begin position="1"/>
        <end position="33"/>
    </location>
</feature>
<evidence type="ECO:0000256" key="6">
    <source>
        <dbReference type="ARBA" id="ARBA00023136"/>
    </source>
</evidence>
<organism evidence="9">
    <name type="scientific">Amphimedon queenslandica</name>
    <name type="common">Sponge</name>
    <dbReference type="NCBI Taxonomy" id="400682"/>
    <lineage>
        <taxon>Eukaryota</taxon>
        <taxon>Metazoa</taxon>
        <taxon>Porifera</taxon>
        <taxon>Demospongiae</taxon>
        <taxon>Heteroscleromorpha</taxon>
        <taxon>Haplosclerida</taxon>
        <taxon>Niphatidae</taxon>
        <taxon>Amphimedon</taxon>
    </lineage>
</organism>
<dbReference type="EnsemblMetazoa" id="Aqu2.1.36096_001">
    <property type="protein sequence ID" value="Aqu2.1.36096_001"/>
    <property type="gene ID" value="Aqu2.1.36096"/>
</dbReference>
<feature type="transmembrane region" description="Helical" evidence="8">
    <location>
        <begin position="523"/>
        <end position="544"/>
    </location>
</feature>
<comment type="similarity">
    <text evidence="2 8">Belongs to the nonaspanin (TM9SF) (TC 9.A.2) family.</text>
</comment>
<evidence type="ECO:0000256" key="3">
    <source>
        <dbReference type="ARBA" id="ARBA00022692"/>
    </source>
</evidence>
<keyword evidence="6 8" id="KW-0472">Membrane</keyword>
<reference evidence="9" key="1">
    <citation type="submission" date="2017-05" db="UniProtKB">
        <authorList>
            <consortium name="EnsemblMetazoa"/>
        </authorList>
    </citation>
    <scope>IDENTIFICATION</scope>
</reference>
<name>A0A1X7V7W9_AMPQE</name>
<evidence type="ECO:0000256" key="1">
    <source>
        <dbReference type="ARBA" id="ARBA00004542"/>
    </source>
</evidence>
<evidence type="ECO:0000256" key="2">
    <source>
        <dbReference type="ARBA" id="ARBA00005227"/>
    </source>
</evidence>
<feature type="transmembrane region" description="Helical" evidence="8">
    <location>
        <begin position="364"/>
        <end position="386"/>
    </location>
</feature>
<dbReference type="Pfam" id="PF02990">
    <property type="entry name" value="EMP70"/>
    <property type="match status" value="1"/>
</dbReference>
<dbReference type="OrthoDB" id="1666796at2759"/>
<feature type="transmembrane region" description="Helical" evidence="8">
    <location>
        <begin position="298"/>
        <end position="326"/>
    </location>
</feature>
<dbReference type="GO" id="GO:0072657">
    <property type="term" value="P:protein localization to membrane"/>
    <property type="evidence" value="ECO:0007669"/>
    <property type="project" value="TreeGrafter"/>
</dbReference>
<evidence type="ECO:0000256" key="8">
    <source>
        <dbReference type="RuleBase" id="RU363079"/>
    </source>
</evidence>
<keyword evidence="5 8" id="KW-1133">Transmembrane helix</keyword>
<protein>
    <recommendedName>
        <fullName evidence="8">Transmembrane 9 superfamily member</fullName>
    </recommendedName>
</protein>
<dbReference type="GO" id="GO:0000421">
    <property type="term" value="C:autophagosome membrane"/>
    <property type="evidence" value="ECO:0007669"/>
    <property type="project" value="UniProtKB-SubCell"/>
</dbReference>
<dbReference type="InParanoid" id="A0A1X7V7W9"/>
<evidence type="ECO:0000313" key="9">
    <source>
        <dbReference type="EnsemblMetazoa" id="Aqu2.1.36096_001"/>
    </source>
</evidence>
<dbReference type="OMA" id="LEVHWLS"/>
<feature type="transmembrane region" description="Helical" evidence="8">
    <location>
        <begin position="490"/>
        <end position="511"/>
    </location>
</feature>
<proteinExistence type="inferred from homology"/>
<dbReference type="PANTHER" id="PTHR10766:SF177">
    <property type="entry name" value="TRANSMEMBRANE 9 SUPERFAMILY MEMBER 1"/>
    <property type="match status" value="1"/>
</dbReference>
<feature type="transmembrane region" description="Helical" evidence="8">
    <location>
        <begin position="564"/>
        <end position="588"/>
    </location>
</feature>
<sequence length="598" mass="68544">MRDRVGEVKMASNLRAIFYLLLLSLLTIDTVTSAKYKQDEKIVLYVNKVGPYYNPQETYHYYSLAVCVPEKIEHRSLTLGEVLDGDRMAVSLYDIQFNKSVPHAELCTLVLTANDIAKLQEAVEDLYYFEFVFDDLLMRGFVGHLEEGAFLPHNHRTYLWTHLHFSFGYSGQEVVEANVSTIGATAYSLDDTEPPVKVTFTYSVSWSKSLRSYHDRNKELKVFFPKSMEIHWLSVINSVVLVCLLLGFVTIILMRVLHNDFARYNVSDDDPDDLRDQDNYGWKIISTDVFRFPQNKGLLSSIIGVGTQFITLSLAIILMALLGLFNVHRHHAMNSTSILLYALTSFIAGLVSTNFYRKINGESWVWNIILTSSLFAFPFFLTWSTVNSVAWYHGSTQALPFTTIILIMFMWLIVGFPLTILGGILGKNVSGGFDAPCRSKNIAREIPPSPWYHSTLVHMAVGGFLPFSSISVELYYIFATVWGREVYTLYGIVFIVFLILISVTACISVALTYFRLSAEDYRWWWHSILTAGSTGLFVFAYAFFYYYKRSHMYGTLQTVEYFGYTILICYVFFLMLSTVSFFASLTFVRYMYRNLKAD</sequence>
<evidence type="ECO:0000256" key="7">
    <source>
        <dbReference type="ARBA" id="ARBA00037688"/>
    </source>
</evidence>
<keyword evidence="3 8" id="KW-0812">Transmembrane</keyword>
<accession>A0A1X7V7W9</accession>
<feature type="transmembrane region" description="Helical" evidence="8">
    <location>
        <begin position="398"/>
        <end position="421"/>
    </location>
</feature>
<dbReference type="InterPro" id="IPR004240">
    <property type="entry name" value="EMP70"/>
</dbReference>
<feature type="transmembrane region" description="Helical" evidence="8">
    <location>
        <begin position="456"/>
        <end position="478"/>
    </location>
</feature>
<dbReference type="STRING" id="400682.A0A1X7V7W9"/>